<dbReference type="EMBL" id="CACRXK020013511">
    <property type="protein sequence ID" value="CAB4025268.1"/>
    <property type="molecule type" value="Genomic_DNA"/>
</dbReference>
<feature type="compositionally biased region" description="Polar residues" evidence="2">
    <location>
        <begin position="364"/>
        <end position="382"/>
    </location>
</feature>
<feature type="compositionally biased region" description="Basic and acidic residues" evidence="2">
    <location>
        <begin position="813"/>
        <end position="835"/>
    </location>
</feature>
<sequence length="1135" mass="129703">MTEENLGEREDASSQVLYEQLQGEYNKLLKQYAAAENTIDVLRTGATVHLYTEPLESRPNSRLSFETARYPQNINFPRPLQASTSEFSTMNETCSTIFTTGGRVETPIQRENTRGNLSLQARIQALKEDVNTVESILSESGLNNEETLNELLVICTQLHKEHNTLTRELKLQSRNTVGLSASSDGNNFSTKTELQKELYRIGLRIEEIQGDIMAGLKTKKPTPAVKSEKPSNDKKASLSPDLESLVKEMRDLKDASIKNSQEILNSSRMANTRTGNVLPRGRYSEAKHDVVDSRYFTASPVNMEYPPNTLSGSDESENEQTLNVTWPPSHNAVDSDILRHSFSETTQGYDQSIPDEIKTRRSGHSPTNHSMSNGQSPQNNDQPRTDHFSADNSKPSYYSRKKQPKQFKSDQQRSDLKRSEGERRDSLNIRKHSPYSEEETVHHRSEQHRSDPSERGDDLNSGNIRKHSPFSSQETVVYKSDSSRPDLQGNKHLADTREHSSYSDQEHEKDKRLSKHSDCERKDYQTTKKHSPYSDEEAVHHKDNQTPKHSEKRSPEHRLGSPDLGARNFNSMSSLADSSRMSTPLFQPRGATRVSPHSTRGSHTPRYKQRNPSDGFDSGFVGSEASRSSRLTTDRPDGVQKLNISNQWDSSLHLDLVSEIDENETTSSPEQMSTTYELTTTDGRQSPTKGTKSRQLNEDVKFINCTPPSSPETAPRTPAGYFEYRSSHTRLLSNGGNSLPVHNTADPLLSHINERPLLERRPSSERGSSVEETSRIRMDRRKIRRAGSRDVTPEVTADIRGSGNTVRPRPPRRTNEHNERKSQVLRNEVDSLHDHVDTLQRPRVTMDMYDEFRDHDEQLRRGHERKHERKLDELRQSIEQLKQDIKSRNRKDRRRPDRDTEFYDDFRSELRKVTDRLDELTALRNTSETSPTAHVLPSEFLTTHHSPHDEDMAKRFSNLVQKVDELRLRIENPRDNFGAPRETSRHFCRLCYEADVQHRGNGTENAAGHQPRASTPFVSDVHHGPESTAKVEHRSYLSSTYPGAILQQSPVIHHIHTYHKGPGLRQQYETDSDDDVKRTPRRKHGIHRSRYRPRHDLSYNDHLSLDDARKAAWDVQRLSKNILNSITLDLTSLKS</sequence>
<gene>
    <name evidence="3" type="ORF">PACLA_8A080321</name>
</gene>
<feature type="compositionally biased region" description="Basic and acidic residues" evidence="2">
    <location>
        <begin position="537"/>
        <end position="560"/>
    </location>
</feature>
<dbReference type="OrthoDB" id="10035553at2759"/>
<keyword evidence="1" id="KW-0175">Coiled coil</keyword>
<dbReference type="Proteomes" id="UP001152795">
    <property type="component" value="Unassembled WGS sequence"/>
</dbReference>
<feature type="compositionally biased region" description="Basic and acidic residues" evidence="2">
    <location>
        <begin position="492"/>
        <end position="526"/>
    </location>
</feature>
<dbReference type="PANTHER" id="PTHR21510">
    <property type="entry name" value="AKNA DOMAIN-CONTAINING PROTEIN"/>
    <property type="match status" value="1"/>
</dbReference>
<feature type="compositionally biased region" description="Polar residues" evidence="2">
    <location>
        <begin position="665"/>
        <end position="694"/>
    </location>
</feature>
<feature type="region of interest" description="Disordered" evidence="2">
    <location>
        <begin position="344"/>
        <end position="642"/>
    </location>
</feature>
<proteinExistence type="predicted"/>
<feature type="compositionally biased region" description="Basic residues" evidence="2">
    <location>
        <begin position="1079"/>
        <end position="1093"/>
    </location>
</feature>
<dbReference type="EMBL" id="CACRXK020013511">
    <property type="protein sequence ID" value="CAB4025270.1"/>
    <property type="molecule type" value="Genomic_DNA"/>
</dbReference>
<name>A0A6S7J494_PARCT</name>
<feature type="region of interest" description="Disordered" evidence="2">
    <location>
        <begin position="1063"/>
        <end position="1093"/>
    </location>
</feature>
<comment type="caution">
    <text evidence="3">The sequence shown here is derived from an EMBL/GenBank/DDBJ whole genome shotgun (WGS) entry which is preliminary data.</text>
</comment>
<evidence type="ECO:0000256" key="2">
    <source>
        <dbReference type="SAM" id="MobiDB-lite"/>
    </source>
</evidence>
<feature type="compositionally biased region" description="Polar residues" evidence="2">
    <location>
        <begin position="308"/>
        <end position="328"/>
    </location>
</feature>
<feature type="region of interest" description="Disordered" evidence="2">
    <location>
        <begin position="753"/>
        <end position="835"/>
    </location>
</feature>
<feature type="compositionally biased region" description="Basic and acidic residues" evidence="2">
    <location>
        <begin position="407"/>
        <end position="428"/>
    </location>
</feature>
<protein>
    <submittedName>
        <fullName evidence="3">Uncharacterized protein</fullName>
    </submittedName>
</protein>
<dbReference type="InterPro" id="IPR052655">
    <property type="entry name" value="AKNA_Centrosome-Trans_reg"/>
</dbReference>
<feature type="region of interest" description="Disordered" evidence="2">
    <location>
        <begin position="661"/>
        <end position="697"/>
    </location>
</feature>
<feature type="compositionally biased region" description="Low complexity" evidence="2">
    <location>
        <begin position="571"/>
        <end position="582"/>
    </location>
</feature>
<feature type="region of interest" description="Disordered" evidence="2">
    <location>
        <begin position="304"/>
        <end position="330"/>
    </location>
</feature>
<dbReference type="EMBL" id="CACRXK020013511">
    <property type="protein sequence ID" value="CAB4025271.1"/>
    <property type="molecule type" value="Genomic_DNA"/>
</dbReference>
<evidence type="ECO:0000256" key="1">
    <source>
        <dbReference type="SAM" id="Coils"/>
    </source>
</evidence>
<feature type="coiled-coil region" evidence="1">
    <location>
        <begin position="864"/>
        <end position="923"/>
    </location>
</feature>
<feature type="compositionally biased region" description="Basic and acidic residues" evidence="2">
    <location>
        <begin position="439"/>
        <end position="458"/>
    </location>
</feature>
<feature type="region of interest" description="Disordered" evidence="2">
    <location>
        <begin position="1001"/>
        <end position="1024"/>
    </location>
</feature>
<feature type="compositionally biased region" description="Basic and acidic residues" evidence="2">
    <location>
        <begin position="753"/>
        <end position="777"/>
    </location>
</feature>
<keyword evidence="4" id="KW-1185">Reference proteome</keyword>
<organism evidence="3 4">
    <name type="scientific">Paramuricea clavata</name>
    <name type="common">Red gorgonian</name>
    <name type="synonym">Violescent sea-whip</name>
    <dbReference type="NCBI Taxonomy" id="317549"/>
    <lineage>
        <taxon>Eukaryota</taxon>
        <taxon>Metazoa</taxon>
        <taxon>Cnidaria</taxon>
        <taxon>Anthozoa</taxon>
        <taxon>Octocorallia</taxon>
        <taxon>Malacalcyonacea</taxon>
        <taxon>Plexauridae</taxon>
        <taxon>Paramuricea</taxon>
    </lineage>
</organism>
<evidence type="ECO:0000313" key="3">
    <source>
        <dbReference type="EMBL" id="CAB4025268.1"/>
    </source>
</evidence>
<feature type="compositionally biased region" description="Basic and acidic residues" evidence="2">
    <location>
        <begin position="226"/>
        <end position="236"/>
    </location>
</feature>
<dbReference type="AlphaFoldDB" id="A0A6S7J494"/>
<evidence type="ECO:0000313" key="4">
    <source>
        <dbReference type="Proteomes" id="UP001152795"/>
    </source>
</evidence>
<reference evidence="3" key="1">
    <citation type="submission" date="2020-04" db="EMBL/GenBank/DDBJ databases">
        <authorList>
            <person name="Alioto T."/>
            <person name="Alioto T."/>
            <person name="Gomez Garrido J."/>
        </authorList>
    </citation>
    <scope>NUCLEOTIDE SEQUENCE</scope>
    <source>
        <strain evidence="3">A484AB</strain>
    </source>
</reference>
<dbReference type="EMBL" id="CACRXK020013511">
    <property type="protein sequence ID" value="CAB4025269.1"/>
    <property type="molecule type" value="Genomic_DNA"/>
</dbReference>
<accession>A0A6S7J494</accession>
<feature type="region of interest" description="Disordered" evidence="2">
    <location>
        <begin position="220"/>
        <end position="239"/>
    </location>
</feature>
<dbReference type="PANTHER" id="PTHR21510:SF13">
    <property type="entry name" value="AKNA DOMAIN-CONTAINING PROTEIN"/>
    <property type="match status" value="1"/>
</dbReference>